<dbReference type="InterPro" id="IPR050300">
    <property type="entry name" value="GDXG_lipolytic_enzyme"/>
</dbReference>
<protein>
    <submittedName>
        <fullName evidence="3">Esterase</fullName>
    </submittedName>
</protein>
<dbReference type="GO" id="GO:0016787">
    <property type="term" value="F:hydrolase activity"/>
    <property type="evidence" value="ECO:0007669"/>
    <property type="project" value="UniProtKB-KW"/>
</dbReference>
<dbReference type="SUPFAM" id="SSF53474">
    <property type="entry name" value="alpha/beta-Hydrolases"/>
    <property type="match status" value="1"/>
</dbReference>
<sequence length="321" mass="35657">MIDKDTQALLAQFNQQTPDIQQPETDPESAIQSARDGARAMFLNLAGDIDSQCQVRELKINGPTQSITARLYRPELITQQNMPLVMFLHGGGWSLGDLDCYDSLIRELCSLSGCLFISVGYRLAPEHKYPKGLNDATDAMEWIFANAQQLGADSRRIAIMGDSAGANLAIAVSHRLHSKTSIRLAAMYLIYPVMDVHNPHHMYPSRITYGNGDYLLSRDAIDGTRDWYLDNNSRSDNPEVSPVFLQKLGHLPATSVITAGLDPLMDEGREFANRLREDGVLSRYHCVQGTIHAFLSFGVLPVARQTRALLAKQLQEDLVNS</sequence>
<accession>A0A0U2JJD8</accession>
<evidence type="ECO:0000256" key="1">
    <source>
        <dbReference type="ARBA" id="ARBA00022801"/>
    </source>
</evidence>
<dbReference type="Proteomes" id="UP000068447">
    <property type="component" value="Chromosome"/>
</dbReference>
<keyword evidence="4" id="KW-1185">Reference proteome</keyword>
<name>A0A0U2JJD8_9ALTE</name>
<proteinExistence type="predicted"/>
<keyword evidence="1" id="KW-0378">Hydrolase</keyword>
<feature type="domain" description="Alpha/beta hydrolase fold-3" evidence="2">
    <location>
        <begin position="85"/>
        <end position="295"/>
    </location>
</feature>
<dbReference type="EMBL" id="CP013650">
    <property type="protein sequence ID" value="ALS99382.1"/>
    <property type="molecule type" value="Genomic_DNA"/>
</dbReference>
<evidence type="ECO:0000259" key="2">
    <source>
        <dbReference type="Pfam" id="PF07859"/>
    </source>
</evidence>
<dbReference type="KEGG" id="lal:AT746_14700"/>
<dbReference type="InterPro" id="IPR029058">
    <property type="entry name" value="AB_hydrolase_fold"/>
</dbReference>
<dbReference type="PANTHER" id="PTHR48081">
    <property type="entry name" value="AB HYDROLASE SUPERFAMILY PROTEIN C4A8.06C"/>
    <property type="match status" value="1"/>
</dbReference>
<dbReference type="Gene3D" id="3.40.50.1820">
    <property type="entry name" value="alpha/beta hydrolase"/>
    <property type="match status" value="1"/>
</dbReference>
<dbReference type="AlphaFoldDB" id="A0A0U2JJD8"/>
<dbReference type="STRING" id="1526571.AT746_14700"/>
<dbReference type="RefSeq" id="WP_062481599.1">
    <property type="nucleotide sequence ID" value="NZ_CP013650.1"/>
</dbReference>
<gene>
    <name evidence="3" type="ORF">AT746_14700</name>
</gene>
<dbReference type="Pfam" id="PF07859">
    <property type="entry name" value="Abhydrolase_3"/>
    <property type="match status" value="1"/>
</dbReference>
<reference evidence="3 4" key="1">
    <citation type="submission" date="2015-12" db="EMBL/GenBank/DDBJ databases">
        <title>Complete genome of Lacimicrobium alkaliphilum KCTC 32984.</title>
        <authorList>
            <person name="Kim S.-G."/>
            <person name="Lee Y.-J."/>
        </authorList>
    </citation>
    <scope>NUCLEOTIDE SEQUENCE [LARGE SCALE GENOMIC DNA]</scope>
    <source>
        <strain evidence="3 4">YelD216</strain>
    </source>
</reference>
<evidence type="ECO:0000313" key="3">
    <source>
        <dbReference type="EMBL" id="ALS99382.1"/>
    </source>
</evidence>
<dbReference type="OrthoDB" id="9806180at2"/>
<dbReference type="InterPro" id="IPR013094">
    <property type="entry name" value="AB_hydrolase_3"/>
</dbReference>
<dbReference type="PANTHER" id="PTHR48081:SF8">
    <property type="entry name" value="ALPHA_BETA HYDROLASE FOLD-3 DOMAIN-CONTAINING PROTEIN-RELATED"/>
    <property type="match status" value="1"/>
</dbReference>
<organism evidence="3 4">
    <name type="scientific">Lacimicrobium alkaliphilum</name>
    <dbReference type="NCBI Taxonomy" id="1526571"/>
    <lineage>
        <taxon>Bacteria</taxon>
        <taxon>Pseudomonadati</taxon>
        <taxon>Pseudomonadota</taxon>
        <taxon>Gammaproteobacteria</taxon>
        <taxon>Alteromonadales</taxon>
        <taxon>Alteromonadaceae</taxon>
        <taxon>Lacimicrobium</taxon>
    </lineage>
</organism>
<evidence type="ECO:0000313" key="4">
    <source>
        <dbReference type="Proteomes" id="UP000068447"/>
    </source>
</evidence>